<feature type="region of interest" description="Disordered" evidence="1">
    <location>
        <begin position="1"/>
        <end position="30"/>
    </location>
</feature>
<dbReference type="AlphaFoldDB" id="A0A0L0VWJ9"/>
<organism evidence="2 3">
    <name type="scientific">Puccinia striiformis f. sp. tritici PST-78</name>
    <dbReference type="NCBI Taxonomy" id="1165861"/>
    <lineage>
        <taxon>Eukaryota</taxon>
        <taxon>Fungi</taxon>
        <taxon>Dikarya</taxon>
        <taxon>Basidiomycota</taxon>
        <taxon>Pucciniomycotina</taxon>
        <taxon>Pucciniomycetes</taxon>
        <taxon>Pucciniales</taxon>
        <taxon>Pucciniaceae</taxon>
        <taxon>Puccinia</taxon>
    </lineage>
</organism>
<comment type="caution">
    <text evidence="2">The sequence shown here is derived from an EMBL/GenBank/DDBJ whole genome shotgun (WGS) entry which is preliminary data.</text>
</comment>
<evidence type="ECO:0000313" key="3">
    <source>
        <dbReference type="Proteomes" id="UP000054564"/>
    </source>
</evidence>
<reference evidence="3" key="1">
    <citation type="submission" date="2014-03" db="EMBL/GenBank/DDBJ databases">
        <title>The Genome Sequence of Puccinia striiformis f. sp. tritici PST-78.</title>
        <authorList>
            <consortium name="The Broad Institute Genome Sequencing Platform"/>
            <person name="Cuomo C."/>
            <person name="Hulbert S."/>
            <person name="Chen X."/>
            <person name="Walker B."/>
            <person name="Young S.K."/>
            <person name="Zeng Q."/>
            <person name="Gargeya S."/>
            <person name="Fitzgerald M."/>
            <person name="Haas B."/>
            <person name="Abouelleil A."/>
            <person name="Alvarado L."/>
            <person name="Arachchi H.M."/>
            <person name="Berlin A.M."/>
            <person name="Chapman S.B."/>
            <person name="Goldberg J."/>
            <person name="Griggs A."/>
            <person name="Gujja S."/>
            <person name="Hansen M."/>
            <person name="Howarth C."/>
            <person name="Imamovic A."/>
            <person name="Larimer J."/>
            <person name="McCowan C."/>
            <person name="Montmayeur A."/>
            <person name="Murphy C."/>
            <person name="Neiman D."/>
            <person name="Pearson M."/>
            <person name="Priest M."/>
            <person name="Roberts A."/>
            <person name="Saif S."/>
            <person name="Shea T."/>
            <person name="Sisk P."/>
            <person name="Sykes S."/>
            <person name="Wortman J."/>
            <person name="Nusbaum C."/>
            <person name="Birren B."/>
        </authorList>
    </citation>
    <scope>NUCLEOTIDE SEQUENCE [LARGE SCALE GENOMIC DNA]</scope>
    <source>
        <strain evidence="3">race PST-78</strain>
    </source>
</reference>
<proteinExistence type="predicted"/>
<evidence type="ECO:0000313" key="2">
    <source>
        <dbReference type="EMBL" id="KNF03375.1"/>
    </source>
</evidence>
<dbReference type="Proteomes" id="UP000054564">
    <property type="component" value="Unassembled WGS sequence"/>
</dbReference>
<protein>
    <submittedName>
        <fullName evidence="2">Uncharacterized protein</fullName>
    </submittedName>
</protein>
<dbReference type="EMBL" id="AJIL01000017">
    <property type="protein sequence ID" value="KNF03375.1"/>
    <property type="molecule type" value="Genomic_DNA"/>
</dbReference>
<evidence type="ECO:0000256" key="1">
    <source>
        <dbReference type="SAM" id="MobiDB-lite"/>
    </source>
</evidence>
<sequence length="94" mass="10572">MPAPFFARNRPPQRSSLEDSSSHKMGTLPTFEGFGLEKEASTQALDWCDHSAISFGPLKRVAWPGNSSLRRRRDESLKKIVKATRNVNLTEKPC</sequence>
<name>A0A0L0VWJ9_9BASI</name>
<accession>A0A0L0VWJ9</accession>
<keyword evidence="3" id="KW-1185">Reference proteome</keyword>
<gene>
    <name evidence="2" type="ORF">PSTG_03316</name>
</gene>